<evidence type="ECO:0000313" key="2">
    <source>
        <dbReference type="Proteomes" id="UP000035199"/>
    </source>
</evidence>
<dbReference type="Proteomes" id="UP000035199">
    <property type="component" value="Chromosome"/>
</dbReference>
<dbReference type="PATRIC" id="fig|571915.4.peg.1618"/>
<keyword evidence="2" id="KW-1185">Reference proteome</keyword>
<reference evidence="2" key="2">
    <citation type="submission" date="2015-05" db="EMBL/GenBank/DDBJ databases">
        <title>Complete genome sequence of Corynebacterium mustelae DSM 45274, isolated from various tissues of a male ferret with lethal sepsis.</title>
        <authorList>
            <person name="Ruckert C."/>
            <person name="Albersmeier A."/>
            <person name="Winkler A."/>
            <person name="Tauch A."/>
        </authorList>
    </citation>
    <scope>NUCLEOTIDE SEQUENCE [LARGE SCALE GENOMIC DNA]</scope>
    <source>
        <strain evidence="2">DSM 45274</strain>
    </source>
</reference>
<dbReference type="RefSeq" id="WP_047261981.1">
    <property type="nucleotide sequence ID" value="NZ_CP011542.1"/>
</dbReference>
<name>A0A0G3H1Z6_9CORY</name>
<gene>
    <name evidence="1" type="ORF">CMUST_07570</name>
</gene>
<dbReference type="STRING" id="571915.CMUST_07570"/>
<sequence length="383" mass="42716">MEYREIRDVAETSGEFEAWALLARRLGAESTVSWPYALGRGHAFCQLTPHLVRQMETAYRNELHNQALWLRLSPQARQHFHYGLVIREVVATTSLAGISYSPKTVDDALVLGPEAQLPIRELASAYFELAQQAHGLKNPVENLQGFFSAVFPTRIIAEFFPADSDTGDIEDVLGNLSDVAATVHPPCSALITSALVYFLLHQLIPNGGAQAARFLSSALLTAIFSPTTALQFSQAISSDREKHQARLVDASDERNHGDLTPVIVDFVGLVVAAQERIHEKLVRLTAQLDRIMPLAISQKPTERILFLVAQSVLCGNDWGITLEEATRFVARGPQQTRTYLTELEKQNLVFRPRKRPQRFALDSLGWTRLEDWGIGQTGTEKYD</sequence>
<dbReference type="KEGG" id="cmv:CMUST_07570"/>
<evidence type="ECO:0000313" key="1">
    <source>
        <dbReference type="EMBL" id="AKK05843.1"/>
    </source>
</evidence>
<protein>
    <submittedName>
        <fullName evidence="1">Uncharacterized protein</fullName>
    </submittedName>
</protein>
<accession>A0A0G3H1Z6</accession>
<dbReference type="EMBL" id="CP011542">
    <property type="protein sequence ID" value="AKK05843.1"/>
    <property type="molecule type" value="Genomic_DNA"/>
</dbReference>
<proteinExistence type="predicted"/>
<dbReference type="AlphaFoldDB" id="A0A0G3H1Z6"/>
<organism evidence="1 2">
    <name type="scientific">Corynebacterium mustelae</name>
    <dbReference type="NCBI Taxonomy" id="571915"/>
    <lineage>
        <taxon>Bacteria</taxon>
        <taxon>Bacillati</taxon>
        <taxon>Actinomycetota</taxon>
        <taxon>Actinomycetes</taxon>
        <taxon>Mycobacteriales</taxon>
        <taxon>Corynebacteriaceae</taxon>
        <taxon>Corynebacterium</taxon>
    </lineage>
</organism>
<reference evidence="1 2" key="1">
    <citation type="journal article" date="2015" name="Genome Announc.">
        <title>Complete Genome Sequence of the Type Strain Corynebacterium mustelae DSM 45274, Isolated from Various Tissues of a Male Ferret with Lethal Sepsis.</title>
        <authorList>
            <person name="Ruckert C."/>
            <person name="Eimer J."/>
            <person name="Winkler A."/>
            <person name="Tauch A."/>
        </authorList>
    </citation>
    <scope>NUCLEOTIDE SEQUENCE [LARGE SCALE GENOMIC DNA]</scope>
    <source>
        <strain evidence="1 2">DSM 45274</strain>
    </source>
</reference>